<dbReference type="AlphaFoldDB" id="R3U825"/>
<evidence type="ECO:0008006" key="4">
    <source>
        <dbReference type="Google" id="ProtNLM"/>
    </source>
</evidence>
<name>R3U825_9ENTE</name>
<dbReference type="EMBL" id="AJAT01000001">
    <property type="protein sequence ID" value="EOL50129.1"/>
    <property type="molecule type" value="Genomic_DNA"/>
</dbReference>
<evidence type="ECO:0000256" key="1">
    <source>
        <dbReference type="SAM" id="Coils"/>
    </source>
</evidence>
<dbReference type="OrthoDB" id="2677468at2"/>
<keyword evidence="1" id="KW-0175">Coiled coil</keyword>
<proteinExistence type="predicted"/>
<feature type="coiled-coil region" evidence="1">
    <location>
        <begin position="517"/>
        <end position="544"/>
    </location>
</feature>
<keyword evidence="3" id="KW-1185">Reference proteome</keyword>
<dbReference type="HOGENOM" id="CLU_478781_0_0_9"/>
<protein>
    <recommendedName>
        <fullName evidence="4">Primase C-terminal 1 domain-containing protein</fullName>
    </recommendedName>
</protein>
<dbReference type="PATRIC" id="fig|1158610.3.peg.12"/>
<reference evidence="2 3" key="1">
    <citation type="submission" date="2013-02" db="EMBL/GenBank/DDBJ databases">
        <title>The Genome Sequence of Enterococcus phoeniculicola BAA-412.</title>
        <authorList>
            <consortium name="The Broad Institute Genome Sequencing Platform"/>
            <consortium name="The Broad Institute Genome Sequencing Center for Infectious Disease"/>
            <person name="Earl A.M."/>
            <person name="Gilmore M.S."/>
            <person name="Lebreton F."/>
            <person name="Walker B."/>
            <person name="Young S.K."/>
            <person name="Zeng Q."/>
            <person name="Gargeya S."/>
            <person name="Fitzgerald M."/>
            <person name="Haas B."/>
            <person name="Abouelleil A."/>
            <person name="Alvarado L."/>
            <person name="Arachchi H.M."/>
            <person name="Berlin A.M."/>
            <person name="Chapman S.B."/>
            <person name="Dewar J."/>
            <person name="Goldberg J."/>
            <person name="Griggs A."/>
            <person name="Gujja S."/>
            <person name="Hansen M."/>
            <person name="Howarth C."/>
            <person name="Imamovic A."/>
            <person name="Larimer J."/>
            <person name="McCowan C."/>
            <person name="Murphy C."/>
            <person name="Neiman D."/>
            <person name="Pearson M."/>
            <person name="Priest M."/>
            <person name="Roberts A."/>
            <person name="Saif S."/>
            <person name="Shea T."/>
            <person name="Sisk P."/>
            <person name="Sykes S."/>
            <person name="Wortman J."/>
            <person name="Nusbaum C."/>
            <person name="Birren B."/>
        </authorList>
    </citation>
    <scope>NUCLEOTIDE SEQUENCE [LARGE SCALE GENOMIC DNA]</scope>
    <source>
        <strain evidence="2 3">ATCC BAA-412</strain>
    </source>
</reference>
<comment type="caution">
    <text evidence="2">The sequence shown here is derived from an EMBL/GenBank/DDBJ whole genome shotgun (WGS) entry which is preliminary data.</text>
</comment>
<organism evidence="2 3">
    <name type="scientific">Enterococcus phoeniculicola ATCC BAA-412</name>
    <dbReference type="NCBI Taxonomy" id="1158610"/>
    <lineage>
        <taxon>Bacteria</taxon>
        <taxon>Bacillati</taxon>
        <taxon>Bacillota</taxon>
        <taxon>Bacilli</taxon>
        <taxon>Lactobacillales</taxon>
        <taxon>Enterococcaceae</taxon>
        <taxon>Enterococcus</taxon>
    </lineage>
</organism>
<dbReference type="Proteomes" id="UP000013785">
    <property type="component" value="Unassembled WGS sequence"/>
</dbReference>
<sequence length="569" mass="66690">MDEQNKYIVKKTIKQAFKSLISNPLYNDGESVSGYDIVFFVEISAREFATKTDKGGYRMFDNKIDDNRINEFLGTFRKNISYGYTPITQFLPEPIEVTKIETRDVLNFGKMVTKMSSEPKSHFCSLQKEELFTSDLLDMIEGKYHNVFFSPSIYRVYRRKKEYALYLTALFVDIDHCSVYEAQERIKYLPEELQAPTFIIRSGAGVHVYYVLGFKPKASKYVKLWEHTMEALRHILDGDPKVIEAARLMRLPYSWNTKANAMCEFVSFHPERSFDLIKVADSLGVFKKYKTKLSYSKNKQKKKGKKKIQYQTNGYSQDFKNEIIELTKLRATQGLDIGNRNNTLFLLKQLRATDQTLDYVNNEIFSEPLSDTEITYIKEYGSNTSQPLSFPNRAKSVTKLQITAEEQKLFRYLVDEDVYETRKAIAFIKGRPLYSLMGYLLKLLQRKYTKKKNASLKVLAKELKISTKTASKFRSSRNQKEDYLQVDMRLNEVKQEVERVTTTYLSTLTKDKNKQPVVEELQEFQKLLEKLEVLIKQSKEFQKKRLTMAEYKKLLQLIKMLEELRNECM</sequence>
<dbReference type="RefSeq" id="WP_010766723.1">
    <property type="nucleotide sequence ID" value="NZ_ASWE01000008.1"/>
</dbReference>
<evidence type="ECO:0000313" key="2">
    <source>
        <dbReference type="EMBL" id="EOL50129.1"/>
    </source>
</evidence>
<accession>R3U825</accession>
<dbReference type="STRING" id="154621.RV11_GL002282"/>
<gene>
    <name evidence="2" type="ORF">UC3_00021</name>
</gene>
<evidence type="ECO:0000313" key="3">
    <source>
        <dbReference type="Proteomes" id="UP000013785"/>
    </source>
</evidence>